<dbReference type="EMBL" id="JACWEZ010000027">
    <property type="protein sequence ID" value="MBD1224799.1"/>
    <property type="molecule type" value="Genomic_DNA"/>
</dbReference>
<evidence type="ECO:0000313" key="2">
    <source>
        <dbReference type="EMBL" id="MBD1224799.1"/>
    </source>
</evidence>
<name>A0ABR7VSD1_VIRHA</name>
<sequence length="195" mass="22773">MGLFSKKTELEKLMKEKEELQGKATGLQNSIQAVNGTLKLAETDYMIDSSATNKKRLDKYKKAISDYQKELSKIQKEADKVSQGVSRLNAEKRKEELDEIAKRDLDNYSSFYRSKRLTDLLYEMKYDIEEGSNNLSMMSPTHLKKEAGFEYGNFNPENPAHKPYMELWLGKKEQLEEEVEKELKTLKQRINRFLN</sequence>
<reference evidence="2 3" key="1">
    <citation type="submission" date="2020-09" db="EMBL/GenBank/DDBJ databases">
        <title>Draft Genome Sequences of Oil-Oxidizing Bacteria Halomonas titanicae, Marinobacter lutaoensis, and Virgibacillus halodenitrificans Isolated from Highly Saline Environments.</title>
        <authorList>
            <person name="Grouzdev D.S."/>
            <person name="Sokolova D.S."/>
            <person name="Semenova E.M."/>
            <person name="Borzenkov I.A."/>
            <person name="Bidzhieva S.K."/>
            <person name="Poltaraus A.B."/>
            <person name="Nazina T.N."/>
        </authorList>
    </citation>
    <scope>NUCLEOTIDE SEQUENCE [LARGE SCALE GENOMIC DNA]</scope>
    <source>
        <strain evidence="2 3">VKM B-3472D</strain>
    </source>
</reference>
<dbReference type="RefSeq" id="WP_189779443.1">
    <property type="nucleotide sequence ID" value="NZ_JACWEZ010000027.1"/>
</dbReference>
<organism evidence="2 3">
    <name type="scientific">Virgibacillus halodenitrificans</name>
    <name type="common">Bacillus halodenitrificans</name>
    <dbReference type="NCBI Taxonomy" id="1482"/>
    <lineage>
        <taxon>Bacteria</taxon>
        <taxon>Bacillati</taxon>
        <taxon>Bacillota</taxon>
        <taxon>Bacilli</taxon>
        <taxon>Bacillales</taxon>
        <taxon>Bacillaceae</taxon>
        <taxon>Virgibacillus</taxon>
    </lineage>
</organism>
<proteinExistence type="predicted"/>
<evidence type="ECO:0000313" key="3">
    <source>
        <dbReference type="Proteomes" id="UP000621631"/>
    </source>
</evidence>
<protein>
    <recommendedName>
        <fullName evidence="4">PspA/IM30 family protein</fullName>
    </recommendedName>
</protein>
<gene>
    <name evidence="2" type="ORF">IC602_19475</name>
</gene>
<accession>A0ABR7VSD1</accession>
<evidence type="ECO:0008006" key="4">
    <source>
        <dbReference type="Google" id="ProtNLM"/>
    </source>
</evidence>
<evidence type="ECO:0000256" key="1">
    <source>
        <dbReference type="SAM" id="Coils"/>
    </source>
</evidence>
<keyword evidence="1" id="KW-0175">Coiled coil</keyword>
<feature type="coiled-coil region" evidence="1">
    <location>
        <begin position="165"/>
        <end position="192"/>
    </location>
</feature>
<comment type="caution">
    <text evidence="2">The sequence shown here is derived from an EMBL/GenBank/DDBJ whole genome shotgun (WGS) entry which is preliminary data.</text>
</comment>
<keyword evidence="3" id="KW-1185">Reference proteome</keyword>
<feature type="coiled-coil region" evidence="1">
    <location>
        <begin position="3"/>
        <end position="30"/>
    </location>
</feature>
<dbReference type="Proteomes" id="UP000621631">
    <property type="component" value="Unassembled WGS sequence"/>
</dbReference>
<feature type="coiled-coil region" evidence="1">
    <location>
        <begin position="57"/>
        <end position="91"/>
    </location>
</feature>